<dbReference type="SUPFAM" id="SSF56529">
    <property type="entry name" value="FAH"/>
    <property type="match status" value="1"/>
</dbReference>
<sequence length="303" mass="32358">MRIGRVDDRAVLIQPTDDRIDAASTVQVAYLSEPFSTTTAIFADFAAFRRFLATEPELRYVPTAASRLQAPVPLPGQVFGVGLNYTDHLAEIGRSGTRPLPMTFTKFPSSITGPFDPITLPTDSVDYEVELVLVIGRHADRIAAADAWDHVAGVTVGQDLSARGVQQAQQLSLSKSFRGFAPIGPWVVTSDELPDRDALPMTCWLNGEVVQKGTTADMVHNVAELLAFLSTVTALRPGDLVFTGTCAGVGFFRTPQLFLRPGDVVRSEIAGVGSLVNPCVAPSASGAYDQAFAALAVRPPLTS</sequence>
<evidence type="ECO:0000259" key="3">
    <source>
        <dbReference type="Pfam" id="PF01557"/>
    </source>
</evidence>
<dbReference type="GO" id="GO:0003824">
    <property type="term" value="F:catalytic activity"/>
    <property type="evidence" value="ECO:0007669"/>
    <property type="project" value="InterPro"/>
</dbReference>
<dbReference type="PANTHER" id="PTHR42796:SF4">
    <property type="entry name" value="FUMARYLACETOACETATE HYDROLASE DOMAIN-CONTAINING PROTEIN 2A"/>
    <property type="match status" value="1"/>
</dbReference>
<evidence type="ECO:0000313" key="5">
    <source>
        <dbReference type="Proteomes" id="UP000198242"/>
    </source>
</evidence>
<keyword evidence="5" id="KW-1185">Reference proteome</keyword>
<reference evidence="5" key="1">
    <citation type="submission" date="2016-06" db="EMBL/GenBank/DDBJ databases">
        <authorList>
            <person name="Varghese N."/>
            <person name="Submissions Spin"/>
        </authorList>
    </citation>
    <scope>NUCLEOTIDE SEQUENCE [LARGE SCALE GENOMIC DNA]</scope>
    <source>
        <strain evidence="5">DSM 43909</strain>
    </source>
</reference>
<dbReference type="Pfam" id="PF01557">
    <property type="entry name" value="FAA_hydrolase"/>
    <property type="match status" value="1"/>
</dbReference>
<dbReference type="GO" id="GO:0046872">
    <property type="term" value="F:metal ion binding"/>
    <property type="evidence" value="ECO:0007669"/>
    <property type="project" value="UniProtKB-KW"/>
</dbReference>
<dbReference type="OrthoDB" id="2273115at2"/>
<name>A0A1C4YVL2_MICVI</name>
<dbReference type="PANTHER" id="PTHR42796">
    <property type="entry name" value="FUMARYLACETOACETATE HYDROLASE DOMAIN-CONTAINING PROTEIN 2A-RELATED"/>
    <property type="match status" value="1"/>
</dbReference>
<evidence type="ECO:0000256" key="1">
    <source>
        <dbReference type="ARBA" id="ARBA00010211"/>
    </source>
</evidence>
<comment type="similarity">
    <text evidence="1">Belongs to the FAH family.</text>
</comment>
<dbReference type="AlphaFoldDB" id="A0A1C4YVL2"/>
<evidence type="ECO:0000256" key="2">
    <source>
        <dbReference type="ARBA" id="ARBA00022723"/>
    </source>
</evidence>
<accession>A0A1C4YVL2</accession>
<keyword evidence="2" id="KW-0479">Metal-binding</keyword>
<dbReference type="InterPro" id="IPR036663">
    <property type="entry name" value="Fumarylacetoacetase_C_sf"/>
</dbReference>
<dbReference type="GO" id="GO:0044281">
    <property type="term" value="P:small molecule metabolic process"/>
    <property type="evidence" value="ECO:0007669"/>
    <property type="project" value="UniProtKB-ARBA"/>
</dbReference>
<dbReference type="RefSeq" id="WP_089008203.1">
    <property type="nucleotide sequence ID" value="NZ_LT607411.1"/>
</dbReference>
<proteinExistence type="inferred from homology"/>
<gene>
    <name evidence="4" type="ORF">GA0074695_4753</name>
</gene>
<dbReference type="InterPro" id="IPR051121">
    <property type="entry name" value="FAH"/>
</dbReference>
<dbReference type="Gene3D" id="3.90.850.10">
    <property type="entry name" value="Fumarylacetoacetase-like, C-terminal domain"/>
    <property type="match status" value="1"/>
</dbReference>
<dbReference type="EMBL" id="LT607411">
    <property type="protein sequence ID" value="SCF24720.1"/>
    <property type="molecule type" value="Genomic_DNA"/>
</dbReference>
<dbReference type="InterPro" id="IPR011234">
    <property type="entry name" value="Fumarylacetoacetase-like_C"/>
</dbReference>
<dbReference type="Proteomes" id="UP000198242">
    <property type="component" value="Chromosome I"/>
</dbReference>
<feature type="domain" description="Fumarylacetoacetase-like C-terminal" evidence="3">
    <location>
        <begin position="78"/>
        <end position="278"/>
    </location>
</feature>
<protein>
    <submittedName>
        <fullName evidence="4">2-keto-4-pentenoate hydratase/2-oxohepta-3-ene-1,7-dioic acid hydratase (Catechol pathway)</fullName>
    </submittedName>
</protein>
<organism evidence="4 5">
    <name type="scientific">Micromonospora viridifaciens</name>
    <dbReference type="NCBI Taxonomy" id="1881"/>
    <lineage>
        <taxon>Bacteria</taxon>
        <taxon>Bacillati</taxon>
        <taxon>Actinomycetota</taxon>
        <taxon>Actinomycetes</taxon>
        <taxon>Micromonosporales</taxon>
        <taxon>Micromonosporaceae</taxon>
        <taxon>Micromonospora</taxon>
    </lineage>
</organism>
<evidence type="ECO:0000313" key="4">
    <source>
        <dbReference type="EMBL" id="SCF24720.1"/>
    </source>
</evidence>